<feature type="region of interest" description="Disordered" evidence="2">
    <location>
        <begin position="128"/>
        <end position="175"/>
    </location>
</feature>
<proteinExistence type="predicted"/>
<sequence length="175" mass="20173">MKQCPPRSLSCKCRRWIWNQQCAVSVPLVLKSDLVLQATLEQELQEARYKEEQLHLGNTTLQRQLERLTEEKEEREREAVSCYNALEKACEANQDLQIQLEQVLQQAQDPNSKGNSLFSEVEDKRAEMERQLKSMKRQHESLQKQHALTKGEQSTSTETPAGEVSRSCSRGRIST</sequence>
<protein>
    <submittedName>
        <fullName evidence="4">Protein Spindly-like isoform X1</fullName>
    </submittedName>
</protein>
<name>A0A6P6NE56_CARAU</name>
<keyword evidence="3" id="KW-1185">Reference proteome</keyword>
<organism evidence="3 4">
    <name type="scientific">Carassius auratus</name>
    <name type="common">Goldfish</name>
    <dbReference type="NCBI Taxonomy" id="7957"/>
    <lineage>
        <taxon>Eukaryota</taxon>
        <taxon>Metazoa</taxon>
        <taxon>Chordata</taxon>
        <taxon>Craniata</taxon>
        <taxon>Vertebrata</taxon>
        <taxon>Euteleostomi</taxon>
        <taxon>Actinopterygii</taxon>
        <taxon>Neopterygii</taxon>
        <taxon>Teleostei</taxon>
        <taxon>Ostariophysi</taxon>
        <taxon>Cypriniformes</taxon>
        <taxon>Cyprinidae</taxon>
        <taxon>Cyprininae</taxon>
        <taxon>Carassius</taxon>
    </lineage>
</organism>
<accession>A0A6P6NE56</accession>
<dbReference type="InterPro" id="IPR051149">
    <property type="entry name" value="Spindly/BICDR_Dynein_Adapter"/>
</dbReference>
<evidence type="ECO:0000256" key="1">
    <source>
        <dbReference type="ARBA" id="ARBA00023054"/>
    </source>
</evidence>
<dbReference type="PANTHER" id="PTHR32123">
    <property type="entry name" value="BICD FAMILY-LIKE CARGO ADAPTER"/>
    <property type="match status" value="1"/>
</dbReference>
<feature type="compositionally biased region" description="Basic and acidic residues" evidence="2">
    <location>
        <begin position="128"/>
        <end position="143"/>
    </location>
</feature>
<evidence type="ECO:0000256" key="2">
    <source>
        <dbReference type="SAM" id="MobiDB-lite"/>
    </source>
</evidence>
<dbReference type="RefSeq" id="XP_026106604.1">
    <property type="nucleotide sequence ID" value="XM_026250819.1"/>
</dbReference>
<dbReference type="KEGG" id="caua:113078523"/>
<dbReference type="GO" id="GO:0007080">
    <property type="term" value="P:mitotic metaphase chromosome alignment"/>
    <property type="evidence" value="ECO:0007669"/>
    <property type="project" value="TreeGrafter"/>
</dbReference>
<dbReference type="GO" id="GO:0000940">
    <property type="term" value="C:outer kinetochore"/>
    <property type="evidence" value="ECO:0007669"/>
    <property type="project" value="TreeGrafter"/>
</dbReference>
<keyword evidence="1" id="KW-0175">Coiled coil</keyword>
<gene>
    <name evidence="4" type="primary">LOC113078523</name>
</gene>
<evidence type="ECO:0000313" key="4">
    <source>
        <dbReference type="RefSeq" id="XP_026106604.1"/>
    </source>
</evidence>
<dbReference type="Proteomes" id="UP000515129">
    <property type="component" value="Unplaced"/>
</dbReference>
<evidence type="ECO:0000313" key="3">
    <source>
        <dbReference type="Proteomes" id="UP000515129"/>
    </source>
</evidence>
<dbReference type="AlphaFoldDB" id="A0A6P6NE56"/>
<reference evidence="4" key="1">
    <citation type="submission" date="2025-08" db="UniProtKB">
        <authorList>
            <consortium name="RefSeq"/>
        </authorList>
    </citation>
    <scope>IDENTIFICATION</scope>
    <source>
        <strain evidence="4">Wakin</strain>
        <tissue evidence="4">Muscle</tissue>
    </source>
</reference>
<dbReference type="GO" id="GO:0000922">
    <property type="term" value="C:spindle pole"/>
    <property type="evidence" value="ECO:0007669"/>
    <property type="project" value="TreeGrafter"/>
</dbReference>
<dbReference type="GeneID" id="113078523"/>
<feature type="compositionally biased region" description="Polar residues" evidence="2">
    <location>
        <begin position="166"/>
        <end position="175"/>
    </location>
</feature>
<dbReference type="PANTHER" id="PTHR32123:SF9">
    <property type="entry name" value="PROTEIN SPINDLY"/>
    <property type="match status" value="1"/>
</dbReference>
<dbReference type="GO" id="GO:0034501">
    <property type="term" value="P:protein localization to kinetochore"/>
    <property type="evidence" value="ECO:0007669"/>
    <property type="project" value="TreeGrafter"/>
</dbReference>
<dbReference type="GO" id="GO:0000132">
    <property type="term" value="P:establishment of mitotic spindle orientation"/>
    <property type="evidence" value="ECO:0007669"/>
    <property type="project" value="TreeGrafter"/>
</dbReference>
<dbReference type="GO" id="GO:0043515">
    <property type="term" value="F:kinetochore binding"/>
    <property type="evidence" value="ECO:0007669"/>
    <property type="project" value="TreeGrafter"/>
</dbReference>